<name>A0A1G9A3K4_9EURY</name>
<evidence type="ECO:0000313" key="2">
    <source>
        <dbReference type="Proteomes" id="UP000198856"/>
    </source>
</evidence>
<dbReference type="EMBL" id="FNFC01000048">
    <property type="protein sequence ID" value="SDK21185.1"/>
    <property type="molecule type" value="Genomic_DNA"/>
</dbReference>
<proteinExistence type="predicted"/>
<dbReference type="AlphaFoldDB" id="A0A1G9A3K4"/>
<protein>
    <submittedName>
        <fullName evidence="1">Uncharacterized protein</fullName>
    </submittedName>
</protein>
<accession>A0A1G9A3K4</accession>
<organism evidence="1 2">
    <name type="scientific">Halovenus aranensis</name>
    <dbReference type="NCBI Taxonomy" id="890420"/>
    <lineage>
        <taxon>Archaea</taxon>
        <taxon>Methanobacteriati</taxon>
        <taxon>Methanobacteriota</taxon>
        <taxon>Stenosarchaea group</taxon>
        <taxon>Halobacteria</taxon>
        <taxon>Halobacteriales</taxon>
        <taxon>Haloarculaceae</taxon>
        <taxon>Halovenus</taxon>
    </lineage>
</organism>
<dbReference type="Proteomes" id="UP000198856">
    <property type="component" value="Unassembled WGS sequence"/>
</dbReference>
<sequence>MPEVKVSGKFVQGFANSAGDVSPVFEQKLRKFLAEHGIDEVKPDNWYPFDNFARAVTDVEDAVGTMTAVVGGRTMVSLIGRLDGTQSLAETMEIAKEANRNAYQNFTVDAAGHYSYEETDDGARIATVGGWQHPQQFTKGIIEGFVENATDYEMDDLKERRSQSDEVYAFSVPR</sequence>
<gene>
    <name evidence="1" type="ORF">SAMN05216226_1481</name>
</gene>
<keyword evidence="2" id="KW-1185">Reference proteome</keyword>
<evidence type="ECO:0000313" key="1">
    <source>
        <dbReference type="EMBL" id="SDK21185.1"/>
    </source>
</evidence>
<reference evidence="1 2" key="1">
    <citation type="submission" date="2016-10" db="EMBL/GenBank/DDBJ databases">
        <authorList>
            <person name="de Groot N.N."/>
        </authorList>
    </citation>
    <scope>NUCLEOTIDE SEQUENCE [LARGE SCALE GENOMIC DNA]</scope>
    <source>
        <strain evidence="1 2">IBRC-M10015</strain>
    </source>
</reference>